<accession>A0ACD0WJS0</accession>
<gene>
    <name evidence="1" type="ORF">EJF14_30527</name>
</gene>
<evidence type="ECO:0000313" key="1">
    <source>
        <dbReference type="EMBL" id="QFZ27553.1"/>
    </source>
</evidence>
<name>A0ACD0WJS0_CLALS</name>
<dbReference type="Proteomes" id="UP000326582">
    <property type="component" value="Chromosome 3"/>
</dbReference>
<proteinExistence type="predicted"/>
<organism evidence="1 2">
    <name type="scientific">Clavispora lusitaniae</name>
    <name type="common">Candida lusitaniae</name>
    <dbReference type="NCBI Taxonomy" id="36911"/>
    <lineage>
        <taxon>Eukaryota</taxon>
        <taxon>Fungi</taxon>
        <taxon>Dikarya</taxon>
        <taxon>Ascomycota</taxon>
        <taxon>Saccharomycotina</taxon>
        <taxon>Pichiomycetes</taxon>
        <taxon>Metschnikowiaceae</taxon>
        <taxon>Clavispora</taxon>
    </lineage>
</organism>
<keyword evidence="2" id="KW-1185">Reference proteome</keyword>
<evidence type="ECO:0000313" key="2">
    <source>
        <dbReference type="Proteomes" id="UP000326582"/>
    </source>
</evidence>
<reference evidence="2" key="1">
    <citation type="journal article" date="2019" name="MBio">
        <title>Comparative genomics for the elucidation of multidrug resistance (MDR) in Candida lusitaniae.</title>
        <authorList>
            <person name="Kannan A."/>
            <person name="Asner S.A."/>
            <person name="Trachsel E."/>
            <person name="Kelly S."/>
            <person name="Parker J."/>
            <person name="Sanglard D."/>
        </authorList>
    </citation>
    <scope>NUCLEOTIDE SEQUENCE [LARGE SCALE GENOMIC DNA]</scope>
    <source>
        <strain evidence="2">P1</strain>
    </source>
</reference>
<dbReference type="EMBL" id="CP038486">
    <property type="protein sequence ID" value="QFZ27553.1"/>
    <property type="molecule type" value="Genomic_DNA"/>
</dbReference>
<sequence length="486" mass="52350">MRHAESGTSPASSCRHATCNRPCASSLTTMLFPLFRPRHVSTLPRYFPRTMVRSLATQMSPKGQPRRPATSEGNDTKETLAHDMQHHKPSSVTSGAANSHVHSNDTHDTHSHSHDTDSHTHDTHTHSHDTESHSHSHSLLHSHSHSHGPNELLSGSLNSPAVRITWIGLGVNIAMAASKAAGGVAFHSQALIADAIHSLSDMVADLLTLATVNVAGKHGTFERFPLGYGKIESVGTLLVSGVLLFAGFSVGWSSLLQIFEYVLPAHIYDYVSLLQVHSHSHAHTHTHADVDGHVHTERAAPNMNAAWLALGSIGVKEALFRKTMAVAKKTNSKVLVANAWHHRVDSLTAAVAFVTVTGGNLFGVSWLDAVGGLLVSALIVNAGWATFRDAIFEVLDRGAPRSSSQYTEMRSMVEEEVAACAEAGVSVADVAVLAAGARTSLLVKIDARENMTVAEITALESRLNDALRKRDRYLGKVMVQYSVKQD</sequence>
<protein>
    <submittedName>
        <fullName evidence="1">Mitochondrial metal transporter</fullName>
    </submittedName>
</protein>